<dbReference type="InterPro" id="IPR008927">
    <property type="entry name" value="6-PGluconate_DH-like_C_sf"/>
</dbReference>
<evidence type="ECO:0000313" key="6">
    <source>
        <dbReference type="EMBL" id="MBB4008764.1"/>
    </source>
</evidence>
<evidence type="ECO:0000256" key="2">
    <source>
        <dbReference type="ARBA" id="ARBA00023027"/>
    </source>
</evidence>
<dbReference type="PANTHER" id="PTHR43060">
    <property type="entry name" value="3-HYDROXYISOBUTYRATE DEHYDROGENASE-LIKE 1, MITOCHONDRIAL-RELATED"/>
    <property type="match status" value="1"/>
</dbReference>
<dbReference type="EMBL" id="MKIN01000021">
    <property type="protein sequence ID" value="OLP50113.1"/>
    <property type="molecule type" value="Genomic_DNA"/>
</dbReference>
<organism evidence="7 8">
    <name type="scientific">Allorhizobium taibaishanense</name>
    <dbReference type="NCBI Taxonomy" id="887144"/>
    <lineage>
        <taxon>Bacteria</taxon>
        <taxon>Pseudomonadati</taxon>
        <taxon>Pseudomonadota</taxon>
        <taxon>Alphaproteobacteria</taxon>
        <taxon>Hyphomicrobiales</taxon>
        <taxon>Rhizobiaceae</taxon>
        <taxon>Rhizobium/Agrobacterium group</taxon>
        <taxon>Allorhizobium</taxon>
    </lineage>
</organism>
<keyword evidence="8" id="KW-1185">Reference proteome</keyword>
<evidence type="ECO:0000256" key="3">
    <source>
        <dbReference type="PIRSR" id="PIRSR000103-1"/>
    </source>
</evidence>
<dbReference type="GO" id="GO:0008679">
    <property type="term" value="F:2-hydroxy-3-oxopropionate reductase activity"/>
    <property type="evidence" value="ECO:0007669"/>
    <property type="project" value="UniProtKB-EC"/>
</dbReference>
<dbReference type="InterPro" id="IPR029154">
    <property type="entry name" value="HIBADH-like_NADP-bd"/>
</dbReference>
<dbReference type="InterPro" id="IPR015815">
    <property type="entry name" value="HIBADH-related"/>
</dbReference>
<feature type="domain" description="6-phosphogluconate dehydrogenase NADP-binding" evidence="4">
    <location>
        <begin position="7"/>
        <end position="158"/>
    </location>
</feature>
<feature type="active site" evidence="3">
    <location>
        <position position="171"/>
    </location>
</feature>
<evidence type="ECO:0000259" key="4">
    <source>
        <dbReference type="Pfam" id="PF03446"/>
    </source>
</evidence>
<feature type="domain" description="3-hydroxyisobutyrate dehydrogenase-like NAD-binding" evidence="5">
    <location>
        <begin position="165"/>
        <end position="283"/>
    </location>
</feature>
<dbReference type="OrthoDB" id="9812907at2"/>
<evidence type="ECO:0000313" key="7">
    <source>
        <dbReference type="EMBL" id="OLP50113.1"/>
    </source>
</evidence>
<dbReference type="EMBL" id="JACIED010000003">
    <property type="protein sequence ID" value="MBB4008764.1"/>
    <property type="molecule type" value="Genomic_DNA"/>
</dbReference>
<gene>
    <name evidence="7" type="ORF">BJF91_12315</name>
    <name evidence="6" type="ORF">GGQ71_003044</name>
</gene>
<evidence type="ECO:0000313" key="8">
    <source>
        <dbReference type="Proteomes" id="UP000185598"/>
    </source>
</evidence>
<dbReference type="InterPro" id="IPR036291">
    <property type="entry name" value="NAD(P)-bd_dom_sf"/>
</dbReference>
<proteinExistence type="predicted"/>
<dbReference type="GO" id="GO:0050661">
    <property type="term" value="F:NADP binding"/>
    <property type="evidence" value="ECO:0007669"/>
    <property type="project" value="InterPro"/>
</dbReference>
<dbReference type="Pfam" id="PF03446">
    <property type="entry name" value="NAD_binding_2"/>
    <property type="match status" value="1"/>
</dbReference>
<dbReference type="Proteomes" id="UP000185598">
    <property type="component" value="Unassembled WGS sequence"/>
</dbReference>
<dbReference type="Gene3D" id="3.40.50.720">
    <property type="entry name" value="NAD(P)-binding Rossmann-like Domain"/>
    <property type="match status" value="1"/>
</dbReference>
<dbReference type="InterPro" id="IPR013328">
    <property type="entry name" value="6PGD_dom2"/>
</dbReference>
<comment type="caution">
    <text evidence="7">The sequence shown here is derived from an EMBL/GenBank/DDBJ whole genome shotgun (WGS) entry which is preliminary data.</text>
</comment>
<dbReference type="PANTHER" id="PTHR43060:SF15">
    <property type="entry name" value="3-HYDROXYISOBUTYRATE DEHYDROGENASE-LIKE 1, MITOCHONDRIAL-RELATED"/>
    <property type="match status" value="1"/>
</dbReference>
<dbReference type="SUPFAM" id="SSF51735">
    <property type="entry name" value="NAD(P)-binding Rossmann-fold domains"/>
    <property type="match status" value="1"/>
</dbReference>
<dbReference type="AlphaFoldDB" id="A0A1Q9A6B4"/>
<protein>
    <submittedName>
        <fullName evidence="7">2-hydroxy-3-oxopropionate reductase</fullName>
        <ecNumber evidence="6">1.1.1.60</ecNumber>
    </submittedName>
</protein>
<reference evidence="6 9" key="2">
    <citation type="submission" date="2020-08" db="EMBL/GenBank/DDBJ databases">
        <title>Genomic Encyclopedia of Type Strains, Phase IV (KMG-IV): sequencing the most valuable type-strain genomes for metagenomic binning, comparative biology and taxonomic classification.</title>
        <authorList>
            <person name="Goeker M."/>
        </authorList>
    </citation>
    <scope>NUCLEOTIDE SEQUENCE [LARGE SCALE GENOMIC DNA]</scope>
    <source>
        <strain evidence="6 9">DSM 100021</strain>
    </source>
</reference>
<dbReference type="EC" id="1.1.1.60" evidence="6"/>
<name>A0A1Q9A6B4_9HYPH</name>
<dbReference type="RefSeq" id="WP_075614004.1">
    <property type="nucleotide sequence ID" value="NZ_JACIED010000003.1"/>
</dbReference>
<dbReference type="Proteomes" id="UP000544107">
    <property type="component" value="Unassembled WGS sequence"/>
</dbReference>
<keyword evidence="2" id="KW-0520">NAD</keyword>
<dbReference type="Pfam" id="PF14833">
    <property type="entry name" value="NAD_binding_11"/>
    <property type="match status" value="1"/>
</dbReference>
<dbReference type="InterPro" id="IPR006115">
    <property type="entry name" value="6PGDH_NADP-bd"/>
</dbReference>
<dbReference type="GO" id="GO:0051287">
    <property type="term" value="F:NAD binding"/>
    <property type="evidence" value="ECO:0007669"/>
    <property type="project" value="InterPro"/>
</dbReference>
<dbReference type="SUPFAM" id="SSF48179">
    <property type="entry name" value="6-phosphogluconate dehydrogenase C-terminal domain-like"/>
    <property type="match status" value="1"/>
</dbReference>
<dbReference type="Gene3D" id="1.10.1040.10">
    <property type="entry name" value="N-(1-d-carboxylethyl)-l-norvaline Dehydrogenase, domain 2"/>
    <property type="match status" value="1"/>
</dbReference>
<sequence>MNSQKTRIAFLGTGLMGGPMARHLVSQFEVTVWNRSTEKAEALADVAKIAASPAEAARNADVVISMLLDGPATRAVLEDDGAIAAAADKALIIDMGSVEPSCDQALAALATKMGKRFLDAPVSGGVAGAEAKTLSIFVGAAPADFEAAKPILEILGRPTLMGPVGTGQTAKLANQLIVAVTIGAVAEAFRLADAAGCDPATLRGALRGGFADSRILDLHGERMVTGNFKPGGRSAAQLKDLNNALAVAEKHALTLPLSETVKAGFSDFVHNKGGADLDHSAYYLWLSQIQPDKANRS</sequence>
<reference evidence="7 8" key="1">
    <citation type="submission" date="2016-09" db="EMBL/GenBank/DDBJ databases">
        <title>Rhizobium oryziradicis sp. nov., isolated from the root of rice.</title>
        <authorList>
            <person name="Zhao J."/>
            <person name="Zhang X."/>
        </authorList>
    </citation>
    <scope>NUCLEOTIDE SEQUENCE [LARGE SCALE GENOMIC DNA]</scope>
    <source>
        <strain evidence="7 8">14971</strain>
    </source>
</reference>
<dbReference type="STRING" id="887144.BJF91_12315"/>
<evidence type="ECO:0000259" key="5">
    <source>
        <dbReference type="Pfam" id="PF14833"/>
    </source>
</evidence>
<dbReference type="PIRSF" id="PIRSF000103">
    <property type="entry name" value="HIBADH"/>
    <property type="match status" value="1"/>
</dbReference>
<evidence type="ECO:0000256" key="1">
    <source>
        <dbReference type="ARBA" id="ARBA00023002"/>
    </source>
</evidence>
<keyword evidence="1 6" id="KW-0560">Oxidoreductase</keyword>
<evidence type="ECO:0000313" key="9">
    <source>
        <dbReference type="Proteomes" id="UP000544107"/>
    </source>
</evidence>
<accession>A0A1Q9A6B4</accession>